<dbReference type="SUPFAM" id="SSF103088">
    <property type="entry name" value="OmpA-like"/>
    <property type="match status" value="1"/>
</dbReference>
<dbReference type="PANTHER" id="PTHR30329:SF21">
    <property type="entry name" value="LIPOPROTEIN YIAD-RELATED"/>
    <property type="match status" value="1"/>
</dbReference>
<dbReference type="PROSITE" id="PS51123">
    <property type="entry name" value="OMPA_2"/>
    <property type="match status" value="1"/>
</dbReference>
<dbReference type="GeneID" id="93077188"/>
<evidence type="ECO:0000256" key="2">
    <source>
        <dbReference type="ARBA" id="ARBA00023136"/>
    </source>
</evidence>
<proteinExistence type="predicted"/>
<evidence type="ECO:0000256" key="3">
    <source>
        <dbReference type="ARBA" id="ARBA00023237"/>
    </source>
</evidence>
<dbReference type="InterPro" id="IPR006664">
    <property type="entry name" value="OMP_bac"/>
</dbReference>
<feature type="domain" description="OmpA-like" evidence="5">
    <location>
        <begin position="75"/>
        <end position="186"/>
    </location>
</feature>
<dbReference type="Pfam" id="PF00691">
    <property type="entry name" value="OmpA"/>
    <property type="match status" value="1"/>
</dbReference>
<keyword evidence="3" id="KW-0998">Cell outer membrane</keyword>
<dbReference type="InterPro" id="IPR036737">
    <property type="entry name" value="OmpA-like_sf"/>
</dbReference>
<evidence type="ECO:0000256" key="4">
    <source>
        <dbReference type="PROSITE-ProRule" id="PRU00473"/>
    </source>
</evidence>
<accession>A0ABN4B6K6</accession>
<dbReference type="PRINTS" id="PR01021">
    <property type="entry name" value="OMPADOMAIN"/>
</dbReference>
<evidence type="ECO:0000259" key="5">
    <source>
        <dbReference type="PROSITE" id="PS51123"/>
    </source>
</evidence>
<dbReference type="PROSITE" id="PS51257">
    <property type="entry name" value="PROKAR_LIPOPROTEIN"/>
    <property type="match status" value="1"/>
</dbReference>
<dbReference type="EMBL" id="CP004005">
    <property type="protein sequence ID" value="AGH17189.1"/>
    <property type="molecule type" value="Genomic_DNA"/>
</dbReference>
<reference evidence="6 7" key="1">
    <citation type="journal article" date="2013" name="Genome Announc.">
        <title>Complete Genome Sequence of a Chinese Strain of 'Candidatus Liberibacter asiaticus'.</title>
        <authorList>
            <person name="Lin H."/>
            <person name="Han C.S."/>
            <person name="Liu B."/>
            <person name="Lou B."/>
            <person name="Bai X."/>
            <person name="Deng C."/>
            <person name="Civerolo E.L."/>
            <person name="Gupta G."/>
        </authorList>
    </citation>
    <scope>NUCLEOTIDE SEQUENCE [LARGE SCALE GENOMIC DNA]</scope>
    <source>
        <strain evidence="7">gxpsy</strain>
    </source>
</reference>
<gene>
    <name evidence="6" type="ORF">WSI_04095</name>
</gene>
<sequence length="190" mass="21521">MIKELGLSMFIMTTISGCGLASREKKKVFLHKSNDTDIVNKRFGSSLDKAEDEFQMQLQDTGIVVSRIGDMITCYIPVHVSFVSEVFLEKKFLPMLQLIATILNKFPSTVIAIQSHTDSIGTLKNNLLISQERADVIKSYLIQRGVSSNRFISVRGFAYKYPIDTNDTKVGRQNNQRIEIQIFPRGNIKK</sequence>
<name>A0ABN4B6K6_LIBAS</name>
<dbReference type="RefSeq" id="WP_015452784.1">
    <property type="nucleotide sequence ID" value="NC_020549.1"/>
</dbReference>
<dbReference type="InterPro" id="IPR006665">
    <property type="entry name" value="OmpA-like"/>
</dbReference>
<protein>
    <submittedName>
        <fullName evidence="6">OmpA/MotB</fullName>
    </submittedName>
</protein>
<dbReference type="InterPro" id="IPR050330">
    <property type="entry name" value="Bact_OuterMem_StrucFunc"/>
</dbReference>
<dbReference type="Proteomes" id="UP000011820">
    <property type="component" value="Chromosome"/>
</dbReference>
<keyword evidence="2 4" id="KW-0472">Membrane</keyword>
<dbReference type="CDD" id="cd07185">
    <property type="entry name" value="OmpA_C-like"/>
    <property type="match status" value="1"/>
</dbReference>
<evidence type="ECO:0000256" key="1">
    <source>
        <dbReference type="ARBA" id="ARBA00004442"/>
    </source>
</evidence>
<comment type="subcellular location">
    <subcellularLocation>
        <location evidence="1">Cell outer membrane</location>
    </subcellularLocation>
</comment>
<organism evidence="6 7">
    <name type="scientific">Candidatus Liberibacter asiaticus str. gxpsy</name>
    <dbReference type="NCBI Taxonomy" id="1174529"/>
    <lineage>
        <taxon>Bacteria</taxon>
        <taxon>Pseudomonadati</taxon>
        <taxon>Pseudomonadota</taxon>
        <taxon>Alphaproteobacteria</taxon>
        <taxon>Hyphomicrobiales</taxon>
        <taxon>Rhizobiaceae</taxon>
        <taxon>Liberibacter</taxon>
    </lineage>
</organism>
<evidence type="ECO:0000313" key="7">
    <source>
        <dbReference type="Proteomes" id="UP000011820"/>
    </source>
</evidence>
<keyword evidence="7" id="KW-1185">Reference proteome</keyword>
<dbReference type="Gene3D" id="3.30.1330.60">
    <property type="entry name" value="OmpA-like domain"/>
    <property type="match status" value="1"/>
</dbReference>
<evidence type="ECO:0000313" key="6">
    <source>
        <dbReference type="EMBL" id="AGH17189.1"/>
    </source>
</evidence>
<dbReference type="PANTHER" id="PTHR30329">
    <property type="entry name" value="STATOR ELEMENT OF FLAGELLAR MOTOR COMPLEX"/>
    <property type="match status" value="1"/>
</dbReference>